<dbReference type="EMBL" id="MOBY01000033">
    <property type="protein sequence ID" value="RON88245.1"/>
    <property type="molecule type" value="Genomic_DNA"/>
</dbReference>
<organism evidence="1 2">
    <name type="scientific">Pseudomonas fluorescens</name>
    <dbReference type="NCBI Taxonomy" id="294"/>
    <lineage>
        <taxon>Bacteria</taxon>
        <taxon>Pseudomonadati</taxon>
        <taxon>Pseudomonadota</taxon>
        <taxon>Gammaproteobacteria</taxon>
        <taxon>Pseudomonadales</taxon>
        <taxon>Pseudomonadaceae</taxon>
        <taxon>Pseudomonas</taxon>
    </lineage>
</organism>
<protein>
    <submittedName>
        <fullName evidence="1">Uncharacterized protein</fullName>
    </submittedName>
</protein>
<evidence type="ECO:0000313" key="2">
    <source>
        <dbReference type="Proteomes" id="UP000283650"/>
    </source>
</evidence>
<comment type="caution">
    <text evidence="1">The sequence shown here is derived from an EMBL/GenBank/DDBJ whole genome shotgun (WGS) entry which is preliminary data.</text>
</comment>
<dbReference type="Proteomes" id="UP000283650">
    <property type="component" value="Unassembled WGS sequence"/>
</dbReference>
<sequence>MKRTKNNSFRVVQTDILTKGHPSYYLSQGRALVSPSDYANLAAWVMSARKRGQLVLQKYIQGLFPKKIELLKNNPVFNKVGAVKEVHWSAALIMANANRVVRFVGLSSDFERFFLSSDYEKCLEVLGVVEAEFGVSQWLIENKIAVLQVGKGIESQKKYVQEIKAKGTSNIPWLAYTFSRRNEETTTYFRFVSQTIDFLSELEHPALKSSLMFRALSIFPPEVESIGDILHYESNSPLIDIFTTFMFVAQVVIAGDVTELKESVLQCLVVLAPKINDPRINRLLFIAGLSSDPCQRQCAIAEAECSLESASVPLTYSDWPIIWRDEAIESLRTGREINVDGTLQKNIASDLLHIYREGSLADEDIGRKLKDCLNYRWMSFSNVFEELLWREFSSDGIADSRLALIRFVNTMYLDPELLRYLPDASRDTYHQKLIREGGDSFILRANLSLANKDFSSFKSMESDDDESIVLLQAELAFSKEAYNDVMEICSPLLQSRNVRMRRVASRLTAHALGLNTKLGPLVDFVSSSCVLDRGIVNMMPIQSCAERLDKKARKELACKLSTPIVLSLYSRNFDDTYDKELSYAYEDFLIRKGLSKPSELHSIAIDLNKDELVYYLKYICTPDIMKVSTVFNGTAELQNERLAVCYLLLKYDESNAKDYEFEIREITRAQAIRKGVRHVEQSKMSIDVAALRKWADKKLKESFLRYQALLKAGFNPAAGFKEALLDSLSAGRPMPREFFEVPTDEASSLLKDIVYSIIQECTINPMHGLDCYLSMRIRHGALSGQLRGPLESERIITQKKSDQESYASNDFWNDKLSVLPQAVRENVDINLCMFSASYDNIIEEVTNQQIQIYTKEKPDGLFNVTFTYADIRFVATFIDEESTFDVFFDQCIDLFWRSVGTCLERVHHYIDGVLKPSLNIAFNKLQENVSAVSVGHSTAELDRSIRTAQTNAQQALEQIKDWFKLPTPRVEPPFEMQELIDIGLQCVQRIHRDFNPVIKTEISSLPPLADALTTFSDIFFIIFDNIRKYSAMGDSPNISIKIIKEFGGVVKLVVENDVDFAVGSGCDAGRVESIKKIIENGSYQNSVKSEGGTGLIKLKKIIGPSRYMDFGYSEDSKFFVEFTLTLREITI</sequence>
<reference evidence="1 2" key="1">
    <citation type="submission" date="2016-10" db="EMBL/GenBank/DDBJ databases">
        <title>Comparative genome analysis of multiple Pseudomonas spp. focuses on biocontrol and plant growth promoting traits.</title>
        <authorList>
            <person name="Tao X.-Y."/>
            <person name="Taylor C.G."/>
        </authorList>
    </citation>
    <scope>NUCLEOTIDE SEQUENCE [LARGE SCALE GENOMIC DNA]</scope>
    <source>
        <strain evidence="1 2">2F9</strain>
    </source>
</reference>
<dbReference type="AlphaFoldDB" id="A0A423MSJ4"/>
<gene>
    <name evidence="1" type="ORF">BK672_28700</name>
</gene>
<proteinExistence type="predicted"/>
<accession>A0A423MSJ4</accession>
<evidence type="ECO:0000313" key="1">
    <source>
        <dbReference type="EMBL" id="RON88245.1"/>
    </source>
</evidence>
<name>A0A423MSJ4_PSEFL</name>